<proteinExistence type="predicted"/>
<keyword evidence="1" id="KW-1133">Transmembrane helix</keyword>
<keyword evidence="1" id="KW-0472">Membrane</keyword>
<dbReference type="GeneID" id="37141819"/>
<dbReference type="EMBL" id="KZ821681">
    <property type="protein sequence ID" value="PYH85101.1"/>
    <property type="molecule type" value="Genomic_DNA"/>
</dbReference>
<evidence type="ECO:0000313" key="3">
    <source>
        <dbReference type="Proteomes" id="UP000248340"/>
    </source>
</evidence>
<dbReference type="STRING" id="1448315.A0A319CM58"/>
<feature type="transmembrane region" description="Helical" evidence="1">
    <location>
        <begin position="12"/>
        <end position="37"/>
    </location>
</feature>
<name>A0A319CM58_9EURO</name>
<organism evidence="2 3">
    <name type="scientific">Aspergillus uvarum CBS 121591</name>
    <dbReference type="NCBI Taxonomy" id="1448315"/>
    <lineage>
        <taxon>Eukaryota</taxon>
        <taxon>Fungi</taxon>
        <taxon>Dikarya</taxon>
        <taxon>Ascomycota</taxon>
        <taxon>Pezizomycotina</taxon>
        <taxon>Eurotiomycetes</taxon>
        <taxon>Eurotiomycetidae</taxon>
        <taxon>Eurotiales</taxon>
        <taxon>Aspergillaceae</taxon>
        <taxon>Aspergillus</taxon>
        <taxon>Aspergillus subgen. Circumdati</taxon>
    </lineage>
</organism>
<gene>
    <name evidence="2" type="ORF">BO82DRAFT_399049</name>
</gene>
<keyword evidence="3" id="KW-1185">Reference proteome</keyword>
<reference evidence="2 3" key="1">
    <citation type="submission" date="2016-12" db="EMBL/GenBank/DDBJ databases">
        <title>The genomes of Aspergillus section Nigri reveals drivers in fungal speciation.</title>
        <authorList>
            <consortium name="DOE Joint Genome Institute"/>
            <person name="Vesth T.C."/>
            <person name="Nybo J."/>
            <person name="Theobald S."/>
            <person name="Brandl J."/>
            <person name="Frisvad J.C."/>
            <person name="Nielsen K.F."/>
            <person name="Lyhne E.K."/>
            <person name="Kogle M.E."/>
            <person name="Kuo A."/>
            <person name="Riley R."/>
            <person name="Clum A."/>
            <person name="Nolan M."/>
            <person name="Lipzen A."/>
            <person name="Salamov A."/>
            <person name="Henrissat B."/>
            <person name="Wiebenga A."/>
            <person name="De Vries R.P."/>
            <person name="Grigoriev I.V."/>
            <person name="Mortensen U.H."/>
            <person name="Andersen M.R."/>
            <person name="Baker S.E."/>
        </authorList>
    </citation>
    <scope>NUCLEOTIDE SEQUENCE [LARGE SCALE GENOMIC DNA]</scope>
    <source>
        <strain evidence="2 3">CBS 121591</strain>
    </source>
</reference>
<dbReference type="RefSeq" id="XP_025495301.1">
    <property type="nucleotide sequence ID" value="XM_025639077.1"/>
</dbReference>
<evidence type="ECO:0000313" key="2">
    <source>
        <dbReference type="EMBL" id="PYH85101.1"/>
    </source>
</evidence>
<feature type="transmembrane region" description="Helical" evidence="1">
    <location>
        <begin position="49"/>
        <end position="66"/>
    </location>
</feature>
<keyword evidence="1" id="KW-0812">Transmembrane</keyword>
<dbReference type="AlphaFoldDB" id="A0A319CM58"/>
<dbReference type="VEuPathDB" id="FungiDB:BO82DRAFT_399049"/>
<dbReference type="Proteomes" id="UP000248340">
    <property type="component" value="Unassembled WGS sequence"/>
</dbReference>
<protein>
    <submittedName>
        <fullName evidence="2">Uncharacterized protein</fullName>
    </submittedName>
</protein>
<accession>A0A319CM58</accession>
<sequence length="73" mass="7598">MPSTASRQRKYATIVAASVGYAAMQLIMTAANLSGISGGQIFRTDDAPLYRHGLTALCALAGAAWVQEVGLNV</sequence>
<evidence type="ECO:0000256" key="1">
    <source>
        <dbReference type="SAM" id="Phobius"/>
    </source>
</evidence>